<dbReference type="AlphaFoldDB" id="A0A8X6I7K6"/>
<feature type="region of interest" description="Disordered" evidence="1">
    <location>
        <begin position="58"/>
        <end position="88"/>
    </location>
</feature>
<name>A0A8X6I7K6_TRICU</name>
<comment type="caution">
    <text evidence="2">The sequence shown here is derived from an EMBL/GenBank/DDBJ whole genome shotgun (WGS) entry which is preliminary data.</text>
</comment>
<proteinExistence type="predicted"/>
<reference evidence="2" key="1">
    <citation type="submission" date="2020-07" db="EMBL/GenBank/DDBJ databases">
        <title>Multicomponent nature underlies the extraordinary mechanical properties of spider dragline silk.</title>
        <authorList>
            <person name="Kono N."/>
            <person name="Nakamura H."/>
            <person name="Mori M."/>
            <person name="Yoshida Y."/>
            <person name="Ohtoshi R."/>
            <person name="Malay A.D."/>
            <person name="Moran D.A.P."/>
            <person name="Tomita M."/>
            <person name="Numata K."/>
            <person name="Arakawa K."/>
        </authorList>
    </citation>
    <scope>NUCLEOTIDE SEQUENCE</scope>
</reference>
<organism evidence="2 3">
    <name type="scientific">Trichonephila clavata</name>
    <name type="common">Joro spider</name>
    <name type="synonym">Nephila clavata</name>
    <dbReference type="NCBI Taxonomy" id="2740835"/>
    <lineage>
        <taxon>Eukaryota</taxon>
        <taxon>Metazoa</taxon>
        <taxon>Ecdysozoa</taxon>
        <taxon>Arthropoda</taxon>
        <taxon>Chelicerata</taxon>
        <taxon>Arachnida</taxon>
        <taxon>Araneae</taxon>
        <taxon>Araneomorphae</taxon>
        <taxon>Entelegynae</taxon>
        <taxon>Araneoidea</taxon>
        <taxon>Nephilidae</taxon>
        <taxon>Trichonephila</taxon>
    </lineage>
</organism>
<evidence type="ECO:0000256" key="1">
    <source>
        <dbReference type="SAM" id="MobiDB-lite"/>
    </source>
</evidence>
<accession>A0A8X6I7K6</accession>
<sequence>MFRNVKKEVLVTVLGEIGETVDPGINLLDLKQKLMQSKAYLEDEKFVKDILATTVEDRKKEEKREEYRKKEEEYRKKEEENRRKAEERRLEREHELALARIGVTRDIESRSPRVHSNGEVSIDKLMKAVCRYASSGNRPVERPLLSDTRNTRVLLTKPADGGIGGSGGAHEERKVLAICFETKERTGEKTPPGRQAPEWLREKTNEPRGENGAASDLNLEAEGEYSNDLKGGNNYEDAVHSSSSVKLRIEQKCLKEKRCKRREEQQQFF</sequence>
<evidence type="ECO:0000313" key="2">
    <source>
        <dbReference type="EMBL" id="GFQ89147.1"/>
    </source>
</evidence>
<keyword evidence="3" id="KW-1185">Reference proteome</keyword>
<feature type="compositionally biased region" description="Basic and acidic residues" evidence="1">
    <location>
        <begin position="199"/>
        <end position="209"/>
    </location>
</feature>
<gene>
    <name evidence="2" type="ORF">TNCT_597961</name>
</gene>
<evidence type="ECO:0000313" key="3">
    <source>
        <dbReference type="Proteomes" id="UP000887116"/>
    </source>
</evidence>
<feature type="region of interest" description="Disordered" evidence="1">
    <location>
        <begin position="184"/>
        <end position="241"/>
    </location>
</feature>
<dbReference type="EMBL" id="BMAO01003630">
    <property type="protein sequence ID" value="GFQ89147.1"/>
    <property type="molecule type" value="Genomic_DNA"/>
</dbReference>
<protein>
    <submittedName>
        <fullName evidence="2">Uncharacterized protein</fullName>
    </submittedName>
</protein>
<dbReference type="Proteomes" id="UP000887116">
    <property type="component" value="Unassembled WGS sequence"/>
</dbReference>